<organism evidence="7 8">
    <name type="scientific">Paraburkholderia aromaticivorans</name>
    <dbReference type="NCBI Taxonomy" id="2026199"/>
    <lineage>
        <taxon>Bacteria</taxon>
        <taxon>Pseudomonadati</taxon>
        <taxon>Pseudomonadota</taxon>
        <taxon>Betaproteobacteria</taxon>
        <taxon>Burkholderiales</taxon>
        <taxon>Burkholderiaceae</taxon>
        <taxon>Paraburkholderia</taxon>
    </lineage>
</organism>
<dbReference type="Pfam" id="PF03711">
    <property type="entry name" value="OKR_DC_1_C"/>
    <property type="match status" value="1"/>
</dbReference>
<dbReference type="Gene3D" id="3.90.100.10">
    <property type="entry name" value="Orn/Lys/Arg decarboxylase, C-terminal domain"/>
    <property type="match status" value="1"/>
</dbReference>
<evidence type="ECO:0000256" key="5">
    <source>
        <dbReference type="PIRSR" id="PIRSR009393-1"/>
    </source>
</evidence>
<dbReference type="Gene3D" id="3.90.1150.10">
    <property type="entry name" value="Aspartate Aminotransferase, domain 1"/>
    <property type="match status" value="1"/>
</dbReference>
<protein>
    <submittedName>
        <fullName evidence="7">Lysine decarboxylase</fullName>
    </submittedName>
</protein>
<accession>A0A248VKC1</accession>
<dbReference type="PROSITE" id="PS00703">
    <property type="entry name" value="OKR_DC_1"/>
    <property type="match status" value="1"/>
</dbReference>
<dbReference type="FunFam" id="3.40.640.10:FF:000008">
    <property type="entry name" value="Lysine decarboxylase, inducible"/>
    <property type="match status" value="1"/>
</dbReference>
<dbReference type="PIRSF" id="PIRSF009393">
    <property type="entry name" value="Orn_decarb"/>
    <property type="match status" value="1"/>
</dbReference>
<dbReference type="EMBL" id="CP022989">
    <property type="protein sequence ID" value="ASV99430.1"/>
    <property type="molecule type" value="Genomic_DNA"/>
</dbReference>
<dbReference type="SUPFAM" id="SSF55904">
    <property type="entry name" value="Ornithine decarboxylase C-terminal domain"/>
    <property type="match status" value="1"/>
</dbReference>
<dbReference type="GO" id="GO:0005829">
    <property type="term" value="C:cytosol"/>
    <property type="evidence" value="ECO:0007669"/>
    <property type="project" value="TreeGrafter"/>
</dbReference>
<dbReference type="OrthoDB" id="9761189at2"/>
<dbReference type="AlphaFoldDB" id="A0A248VKC1"/>
<dbReference type="InterPro" id="IPR036633">
    <property type="entry name" value="Prn/Lys/Arg_de-COase_C_sf"/>
</dbReference>
<evidence type="ECO:0000256" key="2">
    <source>
        <dbReference type="ARBA" id="ARBA00022793"/>
    </source>
</evidence>
<dbReference type="Pfam" id="PF03709">
    <property type="entry name" value="OKR_DC_1_N"/>
    <property type="match status" value="1"/>
</dbReference>
<dbReference type="Gene3D" id="3.40.50.2300">
    <property type="match status" value="1"/>
</dbReference>
<dbReference type="InterPro" id="IPR011193">
    <property type="entry name" value="Orn/lys/arg_de-COase"/>
</dbReference>
<evidence type="ECO:0000256" key="4">
    <source>
        <dbReference type="ARBA" id="ARBA00023239"/>
    </source>
</evidence>
<dbReference type="InterPro" id="IPR015421">
    <property type="entry name" value="PyrdxlP-dep_Trfase_major"/>
</dbReference>
<name>A0A248VKC1_9BURK</name>
<comment type="similarity">
    <text evidence="1">Belongs to the Orn/Lys/Arg decarboxylase class-I family.</text>
</comment>
<feature type="modified residue" description="N6-(pyridoxal phosphate)lysine" evidence="5">
    <location>
        <position position="395"/>
    </location>
</feature>
<dbReference type="Gene3D" id="3.40.640.10">
    <property type="entry name" value="Type I PLP-dependent aspartate aminotransferase-like (Major domain)"/>
    <property type="match status" value="1"/>
</dbReference>
<dbReference type="InterPro" id="IPR000310">
    <property type="entry name" value="Orn/Lys/Arg_deCO2ase_major_dom"/>
</dbReference>
<keyword evidence="8" id="KW-1185">Reference proteome</keyword>
<keyword evidence="4" id="KW-0456">Lyase</keyword>
<dbReference type="Pfam" id="PF01276">
    <property type="entry name" value="OKR_DC_1"/>
    <property type="match status" value="1"/>
</dbReference>
<evidence type="ECO:0000256" key="3">
    <source>
        <dbReference type="ARBA" id="ARBA00022898"/>
    </source>
</evidence>
<keyword evidence="3 5" id="KW-0663">Pyridoxal phosphate</keyword>
<dbReference type="InterPro" id="IPR008286">
    <property type="entry name" value="Prn/Lys/Arg_de-COase_C"/>
</dbReference>
<reference evidence="7 8" key="1">
    <citation type="submission" date="2017-08" db="EMBL/GenBank/DDBJ databases">
        <title>Identification and genetic characteristics of simultaneous BTEX- and naphthalene-degrading Paraburkholderia sp. BN5 isolated from petroleum-contaminated soil.</title>
        <authorList>
            <person name="Lee Y."/>
            <person name="Jeon C.O."/>
        </authorList>
    </citation>
    <scope>NUCLEOTIDE SEQUENCE [LARGE SCALE GENOMIC DNA]</scope>
    <source>
        <strain evidence="7 8">BN5</strain>
    </source>
</reference>
<sequence>MPNPPTLLREKFPILIIDQDLHADNSGGRAIREIITALASHGITVMTASDFEDGGAQILSHPEIGVIVLNQATVAEIPVENLVQAIKRFRTRYPRVGIFLDSSVDVLDKLPVELVAQLTGFIYKHEDTASFIAGRLKESLEAYLDKLLPPFFRELMEHTDKYKYSWHTPGHSGGVAFLKSPVGRAFFDFIGEATFRSDLSVSVPELGSLLEHTSVVGEAEREAAITFGADRTYFVTNGTSTSNKMVWHGSVSRGDLVLVDRNCHKSILHAMIMTGTVPLYFRPTRNRYGIIGPIPEAEFTPKAIQKKIDASPLIQNKTMKPRLAVVTNSTYDGICYNAPAIRTALAHQVEVLHFDEAWFAYARFSPFYENRYGMAASAHPQPGEPVTFTTQSTHKLLAALSQSSMIHVKNNAEGDYSHARFNEAFMMHTSTSPQYSIIASCDVASRMMAGGAGRALIEDAIAEAMAFRRKIARTNHEMNEVGDWFFNAWQPDKIVDSKNAKIAPLAPIDVNPKDFMLRADATWHGFKQVTKDHAMLDPIKVTILSPGLDIEGRLQSRGIPAALVSRHLWRHGIVVEKTGLYSFLVLFSIGITKGKWGTLLAELFRFKELYDLNAPLAQVYPELVQQYPDAYAGMGLQDLAASMHAFYEAHGTLRLMEDIYTDLPTPVMLPCDAYDQLVRNAVELVSIDNLAGRIPAVMLVPYPPGIPVIMPGETFDKPAIVDYLANCRDQYAAFPGFETEIHGLEIVRDATEVRYEVCCLKEAKR</sequence>
<dbReference type="Proteomes" id="UP000215158">
    <property type="component" value="Chromosome 1"/>
</dbReference>
<dbReference type="SUPFAM" id="SSF53383">
    <property type="entry name" value="PLP-dependent transferases"/>
    <property type="match status" value="1"/>
</dbReference>
<proteinExistence type="inferred from homology"/>
<dbReference type="InterPro" id="IPR005308">
    <property type="entry name" value="OKR_de-COase_N"/>
</dbReference>
<feature type="domain" description="Orn/Lys/Arg decarboxylases family 1 pyridoxal-P attachment site" evidence="6">
    <location>
        <begin position="390"/>
        <end position="404"/>
    </location>
</feature>
<evidence type="ECO:0000313" key="8">
    <source>
        <dbReference type="Proteomes" id="UP000215158"/>
    </source>
</evidence>
<dbReference type="KEGG" id="parb:CJU94_15525"/>
<dbReference type="InterPro" id="IPR015422">
    <property type="entry name" value="PyrdxlP-dep_Trfase_small"/>
</dbReference>
<dbReference type="RefSeq" id="WP_095419441.1">
    <property type="nucleotide sequence ID" value="NZ_CP022989.1"/>
</dbReference>
<evidence type="ECO:0000256" key="1">
    <source>
        <dbReference type="ARBA" id="ARBA00010671"/>
    </source>
</evidence>
<evidence type="ECO:0000259" key="6">
    <source>
        <dbReference type="PROSITE" id="PS00703"/>
    </source>
</evidence>
<dbReference type="GO" id="GO:0008792">
    <property type="term" value="F:arginine decarboxylase activity"/>
    <property type="evidence" value="ECO:0007669"/>
    <property type="project" value="TreeGrafter"/>
</dbReference>
<dbReference type="GO" id="GO:0030170">
    <property type="term" value="F:pyridoxal phosphate binding"/>
    <property type="evidence" value="ECO:0007669"/>
    <property type="project" value="TreeGrafter"/>
</dbReference>
<evidence type="ECO:0000313" key="7">
    <source>
        <dbReference type="EMBL" id="ASV99430.1"/>
    </source>
</evidence>
<dbReference type="GO" id="GO:0006527">
    <property type="term" value="P:L-arginine catabolic process"/>
    <property type="evidence" value="ECO:0007669"/>
    <property type="project" value="TreeGrafter"/>
</dbReference>
<dbReference type="PANTHER" id="PTHR45229">
    <property type="entry name" value="CONSTITUTIVE ORNITHINE DECARBOXYLASE"/>
    <property type="match status" value="1"/>
</dbReference>
<dbReference type="PANTHER" id="PTHR45229:SF3">
    <property type="entry name" value="BIODEGRADATIVE ARGININE DECARBOXYLASE"/>
    <property type="match status" value="1"/>
</dbReference>
<gene>
    <name evidence="7" type="ORF">CJU94_15525</name>
</gene>
<keyword evidence="2" id="KW-0210">Decarboxylase</keyword>
<dbReference type="InterPro" id="IPR015424">
    <property type="entry name" value="PyrdxlP-dep_Trfase"/>
</dbReference>